<comment type="caution">
    <text evidence="5">The sequence shown here is derived from an EMBL/GenBank/DDBJ whole genome shotgun (WGS) entry which is preliminary data.</text>
</comment>
<accession>A0A2M9ZJM0</accession>
<evidence type="ECO:0000256" key="2">
    <source>
        <dbReference type="SAM" id="Phobius"/>
    </source>
</evidence>
<dbReference type="PANTHER" id="PTHR43156">
    <property type="entry name" value="STAGE II SPORULATION PROTEIN E-RELATED"/>
    <property type="match status" value="1"/>
</dbReference>
<dbReference type="GO" id="GO:0016791">
    <property type="term" value="F:phosphatase activity"/>
    <property type="evidence" value="ECO:0007669"/>
    <property type="project" value="TreeGrafter"/>
</dbReference>
<organism evidence="5 7">
    <name type="scientific">Leptospira perolatii</name>
    <dbReference type="NCBI Taxonomy" id="2023191"/>
    <lineage>
        <taxon>Bacteria</taxon>
        <taxon>Pseudomonadati</taxon>
        <taxon>Spirochaetota</taxon>
        <taxon>Spirochaetia</taxon>
        <taxon>Leptospirales</taxon>
        <taxon>Leptospiraceae</taxon>
        <taxon>Leptospira</taxon>
    </lineage>
</organism>
<protein>
    <submittedName>
        <fullName evidence="5">Phosphatase</fullName>
    </submittedName>
</protein>
<dbReference type="SUPFAM" id="SSF81606">
    <property type="entry name" value="PP2C-like"/>
    <property type="match status" value="1"/>
</dbReference>
<dbReference type="InterPro" id="IPR052016">
    <property type="entry name" value="Bact_Sigma-Reg"/>
</dbReference>
<dbReference type="EMBL" id="NPDZ01000011">
    <property type="protein sequence ID" value="PJZ72232.1"/>
    <property type="molecule type" value="Genomic_DNA"/>
</dbReference>
<dbReference type="Gene3D" id="3.60.40.10">
    <property type="entry name" value="PPM-type phosphatase domain"/>
    <property type="match status" value="1"/>
</dbReference>
<evidence type="ECO:0000256" key="1">
    <source>
        <dbReference type="ARBA" id="ARBA00022801"/>
    </source>
</evidence>
<dbReference type="RefSeq" id="WP_100714956.1">
    <property type="nucleotide sequence ID" value="NZ_NPDY01000019.1"/>
</dbReference>
<evidence type="ECO:0000313" key="7">
    <source>
        <dbReference type="Proteomes" id="UP000231990"/>
    </source>
</evidence>
<feature type="transmembrane region" description="Helical" evidence="2">
    <location>
        <begin position="42"/>
        <end position="65"/>
    </location>
</feature>
<evidence type="ECO:0000313" key="5">
    <source>
        <dbReference type="EMBL" id="PJZ72232.1"/>
    </source>
</evidence>
<reference evidence="6 7" key="1">
    <citation type="submission" date="2017-07" db="EMBL/GenBank/DDBJ databases">
        <title>Leptospira spp. isolated from tropical soils.</title>
        <authorList>
            <person name="Thibeaux R."/>
            <person name="Iraola G."/>
            <person name="Ferres I."/>
            <person name="Bierque E."/>
            <person name="Girault D."/>
            <person name="Soupe-Gilbert M.-E."/>
            <person name="Picardeau M."/>
            <person name="Goarant C."/>
        </authorList>
    </citation>
    <scope>NUCLEOTIDE SEQUENCE [LARGE SCALE GENOMIC DNA]</scope>
    <source>
        <strain evidence="5 7">FH1-B-B1</strain>
        <strain evidence="4 6">FH1-B-C1</strain>
    </source>
</reference>
<dbReference type="EMBL" id="NPDY01000019">
    <property type="protein sequence ID" value="PJZ68577.1"/>
    <property type="molecule type" value="Genomic_DNA"/>
</dbReference>
<keyword evidence="2" id="KW-0472">Membrane</keyword>
<keyword evidence="1" id="KW-0378">Hydrolase</keyword>
<keyword evidence="6" id="KW-1185">Reference proteome</keyword>
<dbReference type="Proteomes" id="UP000231990">
    <property type="component" value="Unassembled WGS sequence"/>
</dbReference>
<evidence type="ECO:0000313" key="4">
    <source>
        <dbReference type="EMBL" id="PJZ68577.1"/>
    </source>
</evidence>
<dbReference type="AlphaFoldDB" id="A0A2M9ZJM0"/>
<dbReference type="OrthoDB" id="342342at2"/>
<keyword evidence="2" id="KW-0812">Transmembrane</keyword>
<proteinExistence type="predicted"/>
<feature type="transmembrane region" description="Helical" evidence="2">
    <location>
        <begin position="12"/>
        <end position="36"/>
    </location>
</feature>
<name>A0A2M9ZJM0_9LEPT</name>
<sequence>MRTSFTIQQYLKGAWPIILVLNSSLFIFLILSLSFYKLLIPIPLFLLIFTAFSLFLNYVAFILYLTEKILPKEQEYGKLIKRFRKGDNRMQHYVLPLDFKDENYEVLGRSLTYNPIGGDFYNFVKDRGGNYWFGIGDTSGHGYVAGLFSMMVLNQMSHWIHMKDSPEQVIDSIIQNLETRTESFSSFPRSLYATFLLMKADSNGNFLHSGIHPSSVLYRFQKNQNEILETDGKFLSTVMNPPSKKPSPPQPFKMDKGDILFCFTDGLFEQKNRMMNKYYGENLYKFLEKTPKKNLKKLVDRLFEEIAEYAGGRIQDDMSILVIRKL</sequence>
<evidence type="ECO:0000259" key="3">
    <source>
        <dbReference type="SMART" id="SM00331"/>
    </source>
</evidence>
<feature type="domain" description="PPM-type phosphatase" evidence="3">
    <location>
        <begin position="101"/>
        <end position="325"/>
    </location>
</feature>
<dbReference type="Proteomes" id="UP000231962">
    <property type="component" value="Unassembled WGS sequence"/>
</dbReference>
<evidence type="ECO:0000313" key="6">
    <source>
        <dbReference type="Proteomes" id="UP000231962"/>
    </source>
</evidence>
<dbReference type="SMART" id="SM00331">
    <property type="entry name" value="PP2C_SIG"/>
    <property type="match status" value="1"/>
</dbReference>
<dbReference type="Pfam" id="PF07228">
    <property type="entry name" value="SpoIIE"/>
    <property type="match status" value="1"/>
</dbReference>
<dbReference type="InterPro" id="IPR001932">
    <property type="entry name" value="PPM-type_phosphatase-like_dom"/>
</dbReference>
<keyword evidence="2" id="KW-1133">Transmembrane helix</keyword>
<gene>
    <name evidence="4" type="ORF">CH360_15440</name>
    <name evidence="5" type="ORF">CH373_14985</name>
</gene>
<dbReference type="PANTHER" id="PTHR43156:SF2">
    <property type="entry name" value="STAGE II SPORULATION PROTEIN E"/>
    <property type="match status" value="1"/>
</dbReference>
<dbReference type="InterPro" id="IPR036457">
    <property type="entry name" value="PPM-type-like_dom_sf"/>
</dbReference>